<dbReference type="EMBL" id="LR798307">
    <property type="protein sequence ID" value="CAB5223027.1"/>
    <property type="molecule type" value="Genomic_DNA"/>
</dbReference>
<name>A0A6J7WZ03_9CAUD</name>
<evidence type="ECO:0000313" key="1">
    <source>
        <dbReference type="EMBL" id="CAB5223027.1"/>
    </source>
</evidence>
<organism evidence="1">
    <name type="scientific">uncultured Caudovirales phage</name>
    <dbReference type="NCBI Taxonomy" id="2100421"/>
    <lineage>
        <taxon>Viruses</taxon>
        <taxon>Duplodnaviria</taxon>
        <taxon>Heunggongvirae</taxon>
        <taxon>Uroviricota</taxon>
        <taxon>Caudoviricetes</taxon>
        <taxon>Peduoviridae</taxon>
        <taxon>Maltschvirus</taxon>
        <taxon>Maltschvirus maltsch</taxon>
    </lineage>
</organism>
<gene>
    <name evidence="1" type="ORF">UFOVP379_50</name>
</gene>
<protein>
    <submittedName>
        <fullName evidence="1">Uncharacterized protein</fullName>
    </submittedName>
</protein>
<reference evidence="1" key="1">
    <citation type="submission" date="2020-05" db="EMBL/GenBank/DDBJ databases">
        <authorList>
            <person name="Chiriac C."/>
            <person name="Salcher M."/>
            <person name="Ghai R."/>
            <person name="Kavagutti S V."/>
        </authorList>
    </citation>
    <scope>NUCLEOTIDE SEQUENCE</scope>
</reference>
<sequence>MSTNSQIAFAPLGETVVVAADASAPTGVQVPVHSRLDGQAVGQYRVINASAVNTVFLGFGSTATLAQTNAVAPTAGNPSSAIVLLPGSVEILRFNTNTFFSGLAAAASTVYIVQGEGI</sequence>
<accession>A0A6J7WZ03</accession>
<proteinExistence type="predicted"/>